<reference evidence="5 8" key="2">
    <citation type="submission" date="2023-07" db="EMBL/GenBank/DDBJ databases">
        <title>Genomic Encyclopedia of Type Strains, Phase IV (KMG-IV): sequencing the most valuable type-strain genomes for metagenomic binning, comparative biology and taxonomic classification.</title>
        <authorList>
            <person name="Goeker M."/>
        </authorList>
    </citation>
    <scope>NUCLEOTIDE SEQUENCE [LARGE SCALE GENOMIC DNA]</scope>
    <source>
        <strain evidence="5 8">DSM 14432</strain>
    </source>
</reference>
<dbReference type="GO" id="GO:0046872">
    <property type="term" value="F:metal ion binding"/>
    <property type="evidence" value="ECO:0007669"/>
    <property type="project" value="UniProtKB-KW"/>
</dbReference>
<feature type="binding site" evidence="3">
    <location>
        <position position="170"/>
    </location>
    <ligand>
        <name>Mg(2+)</name>
        <dbReference type="ChEBI" id="CHEBI:18420"/>
    </ligand>
</feature>
<dbReference type="EC" id="3.1.3.1" evidence="5"/>
<keyword evidence="8" id="KW-1185">Reference proteome</keyword>
<evidence type="ECO:0000313" key="8">
    <source>
        <dbReference type="Proteomes" id="UP001238601"/>
    </source>
</evidence>
<dbReference type="EMBL" id="WTYG01000001">
    <property type="protein sequence ID" value="MXP34709.1"/>
    <property type="molecule type" value="Genomic_DNA"/>
</dbReference>
<dbReference type="PRINTS" id="PR00113">
    <property type="entry name" value="ALKPHPHTASE"/>
</dbReference>
<comment type="caution">
    <text evidence="6">The sequence shown here is derived from an EMBL/GenBank/DDBJ whole genome shotgun (WGS) entry which is preliminary data.</text>
</comment>
<evidence type="ECO:0000256" key="2">
    <source>
        <dbReference type="PIRSR" id="PIRSR601952-1"/>
    </source>
</evidence>
<reference evidence="6 7" key="1">
    <citation type="submission" date="2019-12" db="EMBL/GenBank/DDBJ databases">
        <title>Genomic-based taxomic classification of the family Erythrobacteraceae.</title>
        <authorList>
            <person name="Xu L."/>
        </authorList>
    </citation>
    <scope>NUCLEOTIDE SEQUENCE [LARGE SCALE GENOMIC DNA]</scope>
    <source>
        <strain evidence="6 7">CGMCC 1.8703</strain>
    </source>
</reference>
<accession>A0A6I4UC11</accession>
<feature type="binding site" evidence="3">
    <location>
        <position position="168"/>
    </location>
    <ligand>
        <name>Mg(2+)</name>
        <dbReference type="ChEBI" id="CHEBI:18420"/>
    </ligand>
</feature>
<keyword evidence="1" id="KW-0597">Phosphoprotein</keyword>
<comment type="cofactor">
    <cofactor evidence="3">
        <name>Zn(2+)</name>
        <dbReference type="ChEBI" id="CHEBI:29105"/>
    </cofactor>
    <text evidence="3">Binds 2 Zn(2+) ions.</text>
</comment>
<feature type="active site" description="Phosphoserine intermediate" evidence="2">
    <location>
        <position position="107"/>
    </location>
</feature>
<evidence type="ECO:0000256" key="4">
    <source>
        <dbReference type="RuleBase" id="RU003946"/>
    </source>
</evidence>
<dbReference type="EMBL" id="JAUSWK010000002">
    <property type="protein sequence ID" value="MDQ0566350.1"/>
    <property type="molecule type" value="Genomic_DNA"/>
</dbReference>
<organism evidence="6 7">
    <name type="scientific">Qipengyuania citrea</name>
    <dbReference type="NCBI Taxonomy" id="225971"/>
    <lineage>
        <taxon>Bacteria</taxon>
        <taxon>Pseudomonadati</taxon>
        <taxon>Pseudomonadota</taxon>
        <taxon>Alphaproteobacteria</taxon>
        <taxon>Sphingomonadales</taxon>
        <taxon>Erythrobacteraceae</taxon>
        <taxon>Qipengyuania</taxon>
    </lineage>
</organism>
<keyword evidence="5" id="KW-0378">Hydrolase</keyword>
<dbReference type="SUPFAM" id="SSF53649">
    <property type="entry name" value="Alkaline phosphatase-like"/>
    <property type="match status" value="1"/>
</dbReference>
<dbReference type="CDD" id="cd16012">
    <property type="entry name" value="ALP"/>
    <property type="match status" value="1"/>
</dbReference>
<feature type="binding site" evidence="3">
    <location>
        <position position="321"/>
    </location>
    <ligand>
        <name>Zn(2+)</name>
        <dbReference type="ChEBI" id="CHEBI:29105"/>
        <label>2</label>
    </ligand>
</feature>
<keyword evidence="3" id="KW-0460">Magnesium</keyword>
<dbReference type="PANTHER" id="PTHR11596">
    <property type="entry name" value="ALKALINE PHOSPHATASE"/>
    <property type="match status" value="1"/>
</dbReference>
<comment type="cofactor">
    <cofactor evidence="3">
        <name>Mg(2+)</name>
        <dbReference type="ChEBI" id="CHEBI:18420"/>
    </cofactor>
    <text evidence="3">Binds 1 Mg(2+) ion.</text>
</comment>
<evidence type="ECO:0000256" key="3">
    <source>
        <dbReference type="PIRSR" id="PIRSR601952-2"/>
    </source>
</evidence>
<gene>
    <name evidence="6" type="ORF">GRI55_02875</name>
    <name evidence="5" type="ORF">QOZ97_001883</name>
</gene>
<feature type="binding site" evidence="3">
    <location>
        <position position="358"/>
    </location>
    <ligand>
        <name>Zn(2+)</name>
        <dbReference type="ChEBI" id="CHEBI:29105"/>
        <label>2</label>
    </ligand>
</feature>
<feature type="binding site" evidence="3">
    <location>
        <position position="359"/>
    </location>
    <ligand>
        <name>Zn(2+)</name>
        <dbReference type="ChEBI" id="CHEBI:29105"/>
        <label>2</label>
    </ligand>
</feature>
<dbReference type="InterPro" id="IPR001952">
    <property type="entry name" value="Alkaline_phosphatase"/>
</dbReference>
<feature type="binding site" evidence="3">
    <location>
        <position position="312"/>
    </location>
    <ligand>
        <name>Mg(2+)</name>
        <dbReference type="ChEBI" id="CHEBI:18420"/>
    </ligand>
</feature>
<dbReference type="AlphaFoldDB" id="A0A6I4UC11"/>
<keyword evidence="3" id="KW-0479">Metal-binding</keyword>
<feature type="binding site" evidence="3">
    <location>
        <position position="317"/>
    </location>
    <ligand>
        <name>Zn(2+)</name>
        <dbReference type="ChEBI" id="CHEBI:29105"/>
        <label>2</label>
    </ligand>
</feature>
<feature type="binding site" evidence="3">
    <location>
        <position position="57"/>
    </location>
    <ligand>
        <name>Zn(2+)</name>
        <dbReference type="ChEBI" id="CHEBI:29105"/>
        <label>2</label>
    </ligand>
</feature>
<dbReference type="RefSeq" id="WP_160766133.1">
    <property type="nucleotide sequence ID" value="NZ_JAUSWK010000002.1"/>
</dbReference>
<keyword evidence="3" id="KW-0862">Zinc</keyword>
<dbReference type="SMART" id="SM00098">
    <property type="entry name" value="alkPPc"/>
    <property type="match status" value="1"/>
</dbReference>
<dbReference type="Proteomes" id="UP000439914">
    <property type="component" value="Unassembled WGS sequence"/>
</dbReference>
<dbReference type="GeneID" id="93686715"/>
<dbReference type="Proteomes" id="UP001238601">
    <property type="component" value="Unassembled WGS sequence"/>
</dbReference>
<protein>
    <submittedName>
        <fullName evidence="6">Alkaline phosphatase</fullName>
        <ecNumber evidence="5">3.1.3.1</ecNumber>
    </submittedName>
</protein>
<evidence type="ECO:0000313" key="6">
    <source>
        <dbReference type="EMBL" id="MXP34709.1"/>
    </source>
</evidence>
<name>A0A6I4UC11_9SPHN</name>
<dbReference type="InterPro" id="IPR017850">
    <property type="entry name" value="Alkaline_phosphatase_core_sf"/>
</dbReference>
<feature type="binding site" evidence="3">
    <location>
        <position position="57"/>
    </location>
    <ligand>
        <name>Mg(2+)</name>
        <dbReference type="ChEBI" id="CHEBI:18420"/>
    </ligand>
</feature>
<evidence type="ECO:0000313" key="5">
    <source>
        <dbReference type="EMBL" id="MDQ0566350.1"/>
    </source>
</evidence>
<dbReference type="PANTHER" id="PTHR11596:SF5">
    <property type="entry name" value="ALKALINE PHOSPHATASE"/>
    <property type="match status" value="1"/>
</dbReference>
<feature type="binding site" evidence="3">
    <location>
        <position position="444"/>
    </location>
    <ligand>
        <name>Zn(2+)</name>
        <dbReference type="ChEBI" id="CHEBI:29105"/>
        <label>2</label>
    </ligand>
</feature>
<dbReference type="Pfam" id="PF00245">
    <property type="entry name" value="Alk_phosphatase"/>
    <property type="match status" value="1"/>
</dbReference>
<dbReference type="PROSITE" id="PS51257">
    <property type="entry name" value="PROKAR_LIPOPROTEIN"/>
    <property type="match status" value="1"/>
</dbReference>
<evidence type="ECO:0000256" key="1">
    <source>
        <dbReference type="ARBA" id="ARBA00022553"/>
    </source>
</evidence>
<sequence>MIRTPSLAALAASAALLLGGCTTTNNYNYPDKARAASAASETQAAGKAKNVILFIGDGMGISTVTAARIYAGQKQGQSGEEYVLPFETFDNVALVKTYNTDAQVADSAGTASAMHTGVKTRIGVLGYGPGVTTGDCASGSGHELGLLGEEVKQRGLALGIVSTARLTHATPASVYARSVSRDWEGDTAIPEDQRGRGCSDIAQQLVAAPFDVALGGGSVAFYGKQNGGLRLDDGADLPGDWQAATGGHFVTTAADLAAAPADAPLLGLFSPSHMTYMVDRDAESSEPTLTDMTAAAVTRLAGDPDGFYLMVESGRIDHGHHAGQAGYALEEAVEFARAIQWAIDNTDPAETLIMVTADHSHVFTIAGYPRRGNDILGLVVPPAGGGGDDADPMLAADGQPYTTLGYANGPGAVKHDAPGGGRPTPETGVMAHQQALVPLGSETHAGEDVALYANGPGAGSVRGVMEQNLIYDVIRKAYGWPAD</sequence>
<dbReference type="GO" id="GO:0004035">
    <property type="term" value="F:alkaline phosphatase activity"/>
    <property type="evidence" value="ECO:0007669"/>
    <property type="project" value="UniProtKB-EC"/>
</dbReference>
<comment type="similarity">
    <text evidence="4">Belongs to the alkaline phosphatase family.</text>
</comment>
<evidence type="ECO:0000313" key="7">
    <source>
        <dbReference type="Proteomes" id="UP000439914"/>
    </source>
</evidence>
<proteinExistence type="inferred from homology"/>
<dbReference type="Gene3D" id="3.40.720.10">
    <property type="entry name" value="Alkaline Phosphatase, subunit A"/>
    <property type="match status" value="1"/>
</dbReference>